<proteinExistence type="predicted"/>
<sequence length="431" mass="48327">MNKQAITWLYKELPDLAAKGVISPETAEKIKNHYGAIEDNQGSRTFLMVFGVIGVLLIGLGIILLIAHNWEQLSRISRLMLSVSLLLAAQLTAGTVLYLKPNSKVWRESAATLHMIMIGAAIALVGQTYHLTEDTDMFLLTWLLLSLPLLYLMTSSSVATLYIMGVTLWATNNSHFGLESQLVWALLGLALPYYWKVIRQERTANTTSILAWIFNICFYFCFTTAFSHYIDHFGFLIYSALFTINYLIGLLWFNAADEKWRIPFKIIGLAGSTVIIFMLTFNSFWNDLRLASQNINKPEIFLAVLLVAVTIIGILMVTRKLGRQLLPFAVAPVIIGAAHLFQSFDASGITATLIMNIYMFILSIFVISTGTRNNSIGTVNIGMVMLAVLIVARFLDINFSFVVRGLVFVLLGIGFLVTNWIMVRRKAREQK</sequence>
<gene>
    <name evidence="3" type="ORF">SDC9_20832</name>
</gene>
<dbReference type="Pfam" id="PF09925">
    <property type="entry name" value="DUF2157"/>
    <property type="match status" value="1"/>
</dbReference>
<feature type="transmembrane region" description="Helical" evidence="1">
    <location>
        <begin position="348"/>
        <end position="367"/>
    </location>
</feature>
<feature type="transmembrane region" description="Helical" evidence="1">
    <location>
        <begin position="325"/>
        <end position="342"/>
    </location>
</feature>
<feature type="domain" description="DUF2157" evidence="2">
    <location>
        <begin position="15"/>
        <end position="158"/>
    </location>
</feature>
<name>A0A644U804_9ZZZZ</name>
<feature type="transmembrane region" description="Helical" evidence="1">
    <location>
        <begin position="176"/>
        <end position="195"/>
    </location>
</feature>
<accession>A0A644U804</accession>
<comment type="caution">
    <text evidence="3">The sequence shown here is derived from an EMBL/GenBank/DDBJ whole genome shotgun (WGS) entry which is preliminary data.</text>
</comment>
<feature type="transmembrane region" description="Helical" evidence="1">
    <location>
        <begin position="207"/>
        <end position="229"/>
    </location>
</feature>
<dbReference type="EMBL" id="VSSQ01000085">
    <property type="protein sequence ID" value="MPL75013.1"/>
    <property type="molecule type" value="Genomic_DNA"/>
</dbReference>
<evidence type="ECO:0000259" key="2">
    <source>
        <dbReference type="Pfam" id="PF09925"/>
    </source>
</evidence>
<dbReference type="InterPro" id="IPR018677">
    <property type="entry name" value="DUF2157"/>
</dbReference>
<feature type="transmembrane region" description="Helical" evidence="1">
    <location>
        <begin position="138"/>
        <end position="164"/>
    </location>
</feature>
<feature type="transmembrane region" description="Helical" evidence="1">
    <location>
        <begin position="79"/>
        <end position="99"/>
    </location>
</feature>
<reference evidence="3" key="1">
    <citation type="submission" date="2019-08" db="EMBL/GenBank/DDBJ databases">
        <authorList>
            <person name="Kucharzyk K."/>
            <person name="Murdoch R.W."/>
            <person name="Higgins S."/>
            <person name="Loffler F."/>
        </authorList>
    </citation>
    <scope>NUCLEOTIDE SEQUENCE</scope>
</reference>
<feature type="transmembrane region" description="Helical" evidence="1">
    <location>
        <begin position="266"/>
        <end position="285"/>
    </location>
</feature>
<dbReference type="AlphaFoldDB" id="A0A644U804"/>
<keyword evidence="1" id="KW-0812">Transmembrane</keyword>
<feature type="transmembrane region" description="Helical" evidence="1">
    <location>
        <begin position="300"/>
        <end position="318"/>
    </location>
</feature>
<feature type="transmembrane region" description="Helical" evidence="1">
    <location>
        <begin position="111"/>
        <end position="131"/>
    </location>
</feature>
<evidence type="ECO:0000256" key="1">
    <source>
        <dbReference type="SAM" id="Phobius"/>
    </source>
</evidence>
<feature type="transmembrane region" description="Helical" evidence="1">
    <location>
        <begin position="235"/>
        <end position="254"/>
    </location>
</feature>
<keyword evidence="1" id="KW-1133">Transmembrane helix</keyword>
<feature type="transmembrane region" description="Helical" evidence="1">
    <location>
        <begin position="401"/>
        <end position="423"/>
    </location>
</feature>
<feature type="transmembrane region" description="Helical" evidence="1">
    <location>
        <begin position="46"/>
        <end position="67"/>
    </location>
</feature>
<keyword evidence="1" id="KW-0472">Membrane</keyword>
<protein>
    <recommendedName>
        <fullName evidence="2">DUF2157 domain-containing protein</fullName>
    </recommendedName>
</protein>
<organism evidence="3">
    <name type="scientific">bioreactor metagenome</name>
    <dbReference type="NCBI Taxonomy" id="1076179"/>
    <lineage>
        <taxon>unclassified sequences</taxon>
        <taxon>metagenomes</taxon>
        <taxon>ecological metagenomes</taxon>
    </lineage>
</organism>
<feature type="transmembrane region" description="Helical" evidence="1">
    <location>
        <begin position="379"/>
        <end position="395"/>
    </location>
</feature>
<evidence type="ECO:0000313" key="3">
    <source>
        <dbReference type="EMBL" id="MPL75013.1"/>
    </source>
</evidence>